<organism evidence="2 3">
    <name type="scientific">Plectus sambesii</name>
    <dbReference type="NCBI Taxonomy" id="2011161"/>
    <lineage>
        <taxon>Eukaryota</taxon>
        <taxon>Metazoa</taxon>
        <taxon>Ecdysozoa</taxon>
        <taxon>Nematoda</taxon>
        <taxon>Chromadorea</taxon>
        <taxon>Plectida</taxon>
        <taxon>Plectina</taxon>
        <taxon>Plectoidea</taxon>
        <taxon>Plectidae</taxon>
        <taxon>Plectus</taxon>
    </lineage>
</organism>
<feature type="region of interest" description="Disordered" evidence="1">
    <location>
        <begin position="1"/>
        <end position="22"/>
    </location>
</feature>
<dbReference type="AlphaFoldDB" id="A0A914WGY8"/>
<dbReference type="WBParaSite" id="PSAMB.scaffold4073size15787.g23390.t1">
    <property type="protein sequence ID" value="PSAMB.scaffold4073size15787.g23390.t1"/>
    <property type="gene ID" value="PSAMB.scaffold4073size15787.g23390"/>
</dbReference>
<evidence type="ECO:0000313" key="2">
    <source>
        <dbReference type="Proteomes" id="UP000887566"/>
    </source>
</evidence>
<evidence type="ECO:0000256" key="1">
    <source>
        <dbReference type="SAM" id="MobiDB-lite"/>
    </source>
</evidence>
<evidence type="ECO:0000313" key="3">
    <source>
        <dbReference type="WBParaSite" id="PSAMB.scaffold4073size15787.g23390.t1"/>
    </source>
</evidence>
<keyword evidence="2" id="KW-1185">Reference proteome</keyword>
<sequence length="421" mass="47231">MVGRPSSARVQSGDGPLRRQTIAPPVGRSVSLAAMAVVHRVPKNGLPSALHDSTSRLRVIGVSKTDGTAFFYELNPNRSQTIPRGLLTLVIYSYHPSHPQSFRSIKEMLFAVPSGEVHSLCCRLDENGPVHTVEVQRVINSRFSSMTSSVVKLNRVSFDGHVLGPTCRGSLPFRIDKKLNGLFLANTCQGLVYVDGHFQRLRKVSVNYDAADIDDNGLLVDLVRVVRETSGNWDHYGFSYQLTEAHVLINVHEKKTLILYDLSRKRVDQIINARLCAYRWTISAGDRNFWATRASDNAIYRVNFDKGEVHMSARMRRPAGMSWRTDGHQSLIISNGVWFEVCSAQSSKELSIGCFRTKWRKDKRPILTTVPTEPLSLKELSVRVVHQVFGARQRIAGDWKGGISQRNLVILTGFNYSGRRS</sequence>
<name>A0A914WGY8_9BILA</name>
<proteinExistence type="predicted"/>
<reference evidence="3" key="1">
    <citation type="submission" date="2022-11" db="UniProtKB">
        <authorList>
            <consortium name="WormBaseParasite"/>
        </authorList>
    </citation>
    <scope>IDENTIFICATION</scope>
</reference>
<dbReference type="Proteomes" id="UP000887566">
    <property type="component" value="Unplaced"/>
</dbReference>
<accession>A0A914WGY8</accession>
<protein>
    <submittedName>
        <fullName evidence="3">Uncharacterized protein</fullName>
    </submittedName>
</protein>